<keyword evidence="3" id="KW-0812">Transmembrane</keyword>
<dbReference type="GO" id="GO:0006508">
    <property type="term" value="P:proteolysis"/>
    <property type="evidence" value="ECO:0007669"/>
    <property type="project" value="InterPro"/>
</dbReference>
<reference evidence="4" key="1">
    <citation type="submission" date="2025-08" db="UniProtKB">
        <authorList>
            <consortium name="Ensembl"/>
        </authorList>
    </citation>
    <scope>IDENTIFICATION</scope>
</reference>
<sequence>MAEPPRSCDCFVSLPPGSKEDYVIFGKNSDRPRDEVQEVVYYPSSSHAPGSTVECTYISIPQAEHTHAVVLSRPAWLWGAEMGANEHGVCIGNEAVWTKEPVDPEEALLGMDLVRGPKKLQKKYIFIILFFFFFSVVFFFWIPLLRLNYNTLLLLIL</sequence>
<accession>A0A8C1ZRA4</accession>
<comment type="similarity">
    <text evidence="1">Belongs to the peptidase C69 family. Secernin subfamily.</text>
</comment>
<dbReference type="AlphaFoldDB" id="A0A8C1ZRA4"/>
<dbReference type="Ensembl" id="ENSCCRT00015097227.1">
    <property type="protein sequence ID" value="ENSCCRP00015094173.1"/>
    <property type="gene ID" value="ENSCCRG00015037976.1"/>
</dbReference>
<evidence type="ECO:0000313" key="5">
    <source>
        <dbReference type="Proteomes" id="UP000694700"/>
    </source>
</evidence>
<evidence type="ECO:0000256" key="1">
    <source>
        <dbReference type="ARBA" id="ARBA00005705"/>
    </source>
</evidence>
<keyword evidence="3" id="KW-0472">Membrane</keyword>
<proteinExistence type="inferred from homology"/>
<dbReference type="Proteomes" id="UP000694700">
    <property type="component" value="Unplaced"/>
</dbReference>
<evidence type="ECO:0000313" key="4">
    <source>
        <dbReference type="Ensembl" id="ENSCCRP00015094173.1"/>
    </source>
</evidence>
<dbReference type="InterPro" id="IPR005322">
    <property type="entry name" value="Peptidase_C69"/>
</dbReference>
<dbReference type="Gene3D" id="3.60.60.10">
    <property type="entry name" value="Penicillin V Acylase, Chain A"/>
    <property type="match status" value="1"/>
</dbReference>
<name>A0A8C1ZRA4_CYPCA</name>
<feature type="transmembrane region" description="Helical" evidence="3">
    <location>
        <begin position="124"/>
        <end position="144"/>
    </location>
</feature>
<dbReference type="PANTHER" id="PTHR12994">
    <property type="entry name" value="SECERNIN"/>
    <property type="match status" value="1"/>
</dbReference>
<evidence type="ECO:0000256" key="2">
    <source>
        <dbReference type="ARBA" id="ARBA00040986"/>
    </source>
</evidence>
<organism evidence="4 5">
    <name type="scientific">Cyprinus carpio</name>
    <name type="common">Common carp</name>
    <dbReference type="NCBI Taxonomy" id="7962"/>
    <lineage>
        <taxon>Eukaryota</taxon>
        <taxon>Metazoa</taxon>
        <taxon>Chordata</taxon>
        <taxon>Craniata</taxon>
        <taxon>Vertebrata</taxon>
        <taxon>Euteleostomi</taxon>
        <taxon>Actinopterygii</taxon>
        <taxon>Neopterygii</taxon>
        <taxon>Teleostei</taxon>
        <taxon>Ostariophysi</taxon>
        <taxon>Cypriniformes</taxon>
        <taxon>Cyprinidae</taxon>
        <taxon>Cyprininae</taxon>
        <taxon>Cyprinus</taxon>
    </lineage>
</organism>
<dbReference type="GO" id="GO:0016805">
    <property type="term" value="F:dipeptidase activity"/>
    <property type="evidence" value="ECO:0007669"/>
    <property type="project" value="InterPro"/>
</dbReference>
<protein>
    <recommendedName>
        <fullName evidence="2">Secernin-2</fullName>
    </recommendedName>
</protein>
<dbReference type="GO" id="GO:0070004">
    <property type="term" value="F:cysteine-type exopeptidase activity"/>
    <property type="evidence" value="ECO:0007669"/>
    <property type="project" value="InterPro"/>
</dbReference>
<evidence type="ECO:0000256" key="3">
    <source>
        <dbReference type="SAM" id="Phobius"/>
    </source>
</evidence>
<keyword evidence="3" id="KW-1133">Transmembrane helix</keyword>
<dbReference type="PANTHER" id="PTHR12994:SF16">
    <property type="entry name" value="SECERNIN-2"/>
    <property type="match status" value="1"/>
</dbReference>